<dbReference type="PANTHER" id="PTHR39200">
    <property type="entry name" value="HYPOTHETICAL EXPORTED PROTEIN"/>
    <property type="match status" value="1"/>
</dbReference>
<dbReference type="Proteomes" id="UP000176944">
    <property type="component" value="Chromosome"/>
</dbReference>
<accession>A0A1D9G918</accession>
<evidence type="ECO:0000313" key="2">
    <source>
        <dbReference type="EMBL" id="AOY84127.2"/>
    </source>
</evidence>
<dbReference type="Gene3D" id="2.160.20.120">
    <property type="match status" value="1"/>
</dbReference>
<organism evidence="2">
    <name type="scientific">Moorena producens (strain JHB)</name>
    <dbReference type="NCBI Taxonomy" id="1454205"/>
    <lineage>
        <taxon>Bacteria</taxon>
        <taxon>Bacillati</taxon>
        <taxon>Cyanobacteriota</taxon>
        <taxon>Cyanophyceae</taxon>
        <taxon>Coleofasciculales</taxon>
        <taxon>Coleofasciculaceae</taxon>
        <taxon>Moorena</taxon>
    </lineage>
</organism>
<dbReference type="PANTHER" id="PTHR39200:SF1">
    <property type="entry name" value="AUTO-TRANSPORTER ADHESIN HEAD GIN DOMAIN-CONTAINING PROTEIN-RELATED"/>
    <property type="match status" value="1"/>
</dbReference>
<sequence length="238" mass="25849">MVKKTMLSNIPVLLALAVSGFNSVLLDSIWLEPVKAPVVSQLNTMSVQGSSVLKTESRKVSAFTAIDVSGSYEIELVSQPTTNLEISGDDNILPLIITEVRNNTLFIYPEKSISPKTLLKIKASSQNIEQISTHGANYVKVSNVNNQRLYIKGNGSGKTELYGNTKELYLKVYGAVDVNGKNLYSTKAKVDLFGASQVNVYATEKLTASVFGLGHINYYGNPKTVIRNILGLGSISKK</sequence>
<dbReference type="EMBL" id="CP017708">
    <property type="protein sequence ID" value="AOY84127.2"/>
    <property type="molecule type" value="Genomic_DNA"/>
</dbReference>
<reference evidence="2" key="2">
    <citation type="submission" date="2022-10" db="EMBL/GenBank/DDBJ databases">
        <authorList>
            <person name="Ngo T.-E."/>
        </authorList>
    </citation>
    <scope>NUCLEOTIDE SEQUENCE</scope>
    <source>
        <strain evidence="2">JHB</strain>
    </source>
</reference>
<dbReference type="AlphaFoldDB" id="A0A1D9G918"/>
<gene>
    <name evidence="2" type="ORF">BJP36_33595</name>
</gene>
<name>A0A1D9G918_MOOP1</name>
<evidence type="ECO:0000259" key="1">
    <source>
        <dbReference type="Pfam" id="PF10988"/>
    </source>
</evidence>
<feature type="domain" description="Putative auto-transporter adhesin head GIN" evidence="1">
    <location>
        <begin position="62"/>
        <end position="222"/>
    </location>
</feature>
<dbReference type="Pfam" id="PF10988">
    <property type="entry name" value="DUF2807"/>
    <property type="match status" value="1"/>
</dbReference>
<dbReference type="InterPro" id="IPR021255">
    <property type="entry name" value="DUF2807"/>
</dbReference>
<protein>
    <submittedName>
        <fullName evidence="2">DUF2807 domain-containing protein</fullName>
    </submittedName>
</protein>
<proteinExistence type="predicted"/>
<reference evidence="2" key="1">
    <citation type="journal article" date="2017" name="Proc. Natl. Acad. Sci. U.S.A.">
        <title>Comparative genomics uncovers the prolific and distinctive metabolic potential of the cyanobacterial genus Moorea.</title>
        <authorList>
            <person name="Leao T."/>
            <person name="Castelao G."/>
            <person name="Korobeynikov A."/>
            <person name="Monroe E.A."/>
            <person name="Podell S."/>
            <person name="Glukhov E."/>
            <person name="Allen E.E."/>
            <person name="Gerwick W.H."/>
            <person name="Gerwick L."/>
        </authorList>
    </citation>
    <scope>NUCLEOTIDE SEQUENCE</scope>
    <source>
        <strain evidence="2">JHB</strain>
    </source>
</reference>